<accession>K5WJC8</accession>
<keyword evidence="2" id="KW-1185">Reference proteome</keyword>
<dbReference type="RefSeq" id="XP_007401505.1">
    <property type="nucleotide sequence ID" value="XM_007401443.1"/>
</dbReference>
<evidence type="ECO:0000313" key="2">
    <source>
        <dbReference type="Proteomes" id="UP000008370"/>
    </source>
</evidence>
<dbReference type="EMBL" id="JH930479">
    <property type="protein sequence ID" value="EKM50322.1"/>
    <property type="molecule type" value="Genomic_DNA"/>
</dbReference>
<dbReference type="Proteomes" id="UP000008370">
    <property type="component" value="Unassembled WGS sequence"/>
</dbReference>
<dbReference type="HOGENOM" id="CLU_3002129_0_0_1"/>
<name>K5WJC8_PHACS</name>
<feature type="non-terminal residue" evidence="1">
    <location>
        <position position="1"/>
    </location>
</feature>
<organism evidence="1 2">
    <name type="scientific">Phanerochaete carnosa (strain HHB-10118-sp)</name>
    <name type="common">White-rot fungus</name>
    <name type="synonym">Peniophora carnosa</name>
    <dbReference type="NCBI Taxonomy" id="650164"/>
    <lineage>
        <taxon>Eukaryota</taxon>
        <taxon>Fungi</taxon>
        <taxon>Dikarya</taxon>
        <taxon>Basidiomycota</taxon>
        <taxon>Agaricomycotina</taxon>
        <taxon>Agaricomycetes</taxon>
        <taxon>Polyporales</taxon>
        <taxon>Phanerochaetaceae</taxon>
        <taxon>Phanerochaete</taxon>
    </lineage>
</organism>
<dbReference type="InParanoid" id="K5WJC8"/>
<protein>
    <submittedName>
        <fullName evidence="1">Uncharacterized protein</fullName>
    </submittedName>
</protein>
<dbReference type="AlphaFoldDB" id="K5WJC8"/>
<reference evidence="1 2" key="1">
    <citation type="journal article" date="2012" name="BMC Genomics">
        <title>Comparative genomics of the white-rot fungi, Phanerochaete carnosa and P. chrysosporium, to elucidate the genetic basis of the distinct wood types they colonize.</title>
        <authorList>
            <person name="Suzuki H."/>
            <person name="MacDonald J."/>
            <person name="Syed K."/>
            <person name="Salamov A."/>
            <person name="Hori C."/>
            <person name="Aerts A."/>
            <person name="Henrissat B."/>
            <person name="Wiebenga A."/>
            <person name="vanKuyk P.A."/>
            <person name="Barry K."/>
            <person name="Lindquist E."/>
            <person name="LaButti K."/>
            <person name="Lapidus A."/>
            <person name="Lucas S."/>
            <person name="Coutinho P."/>
            <person name="Gong Y."/>
            <person name="Samejima M."/>
            <person name="Mahadevan R."/>
            <person name="Abou-Zaid M."/>
            <person name="de Vries R.P."/>
            <person name="Igarashi K."/>
            <person name="Yadav J.S."/>
            <person name="Grigoriev I.V."/>
            <person name="Master E.R."/>
        </authorList>
    </citation>
    <scope>NUCLEOTIDE SEQUENCE [LARGE SCALE GENOMIC DNA]</scope>
    <source>
        <strain evidence="1 2">HHB-10118-sp</strain>
    </source>
</reference>
<sequence length="57" mass="6707">NGTIVHAYKRRSVFIERYEDFEETLPLNLRRSVLKLLSRGPTSNSRTAFADKRQRVL</sequence>
<proteinExistence type="predicted"/>
<gene>
    <name evidence="1" type="ORF">PHACADRAFT_105570</name>
</gene>
<dbReference type="GeneID" id="18907355"/>
<evidence type="ECO:0000313" key="1">
    <source>
        <dbReference type="EMBL" id="EKM50322.1"/>
    </source>
</evidence>
<dbReference type="KEGG" id="pco:PHACADRAFT_105570"/>